<dbReference type="InterPro" id="IPR034660">
    <property type="entry name" value="DinB/YfiT-like"/>
</dbReference>
<keyword evidence="3" id="KW-1185">Reference proteome</keyword>
<dbReference type="Gene3D" id="1.20.120.450">
    <property type="entry name" value="dinb family like domain"/>
    <property type="match status" value="1"/>
</dbReference>
<protein>
    <submittedName>
        <fullName evidence="2">TIGR03086 family protein</fullName>
    </submittedName>
</protein>
<dbReference type="GO" id="GO:0046872">
    <property type="term" value="F:metal ion binding"/>
    <property type="evidence" value="ECO:0007669"/>
    <property type="project" value="InterPro"/>
</dbReference>
<feature type="domain" description="Mycothiol-dependent maleylpyruvate isomerase metal-binding" evidence="1">
    <location>
        <begin position="13"/>
        <end position="137"/>
    </location>
</feature>
<organism evidence="2 3">
    <name type="scientific">Desertihabitans brevis</name>
    <dbReference type="NCBI Taxonomy" id="2268447"/>
    <lineage>
        <taxon>Bacteria</taxon>
        <taxon>Bacillati</taxon>
        <taxon>Actinomycetota</taxon>
        <taxon>Actinomycetes</taxon>
        <taxon>Propionibacteriales</taxon>
        <taxon>Propionibacteriaceae</taxon>
        <taxon>Desertihabitans</taxon>
    </lineage>
</organism>
<dbReference type="Pfam" id="PF11716">
    <property type="entry name" value="MDMPI_N"/>
    <property type="match status" value="1"/>
</dbReference>
<proteinExistence type="predicted"/>
<evidence type="ECO:0000313" key="3">
    <source>
        <dbReference type="Proteomes" id="UP000252770"/>
    </source>
</evidence>
<name>A0A367YRG3_9ACTN</name>
<dbReference type="NCBIfam" id="TIGR03086">
    <property type="entry name" value="TIGR03086 family metal-binding protein"/>
    <property type="match status" value="1"/>
</dbReference>
<accession>A0A367YRG3</accession>
<reference evidence="2 3" key="1">
    <citation type="submission" date="2018-07" db="EMBL/GenBank/DDBJ databases">
        <title>Desertimonas flava gen. nov. sp. nov.</title>
        <authorList>
            <person name="Liu S."/>
        </authorList>
    </citation>
    <scope>NUCLEOTIDE SEQUENCE [LARGE SCALE GENOMIC DNA]</scope>
    <source>
        <strain evidence="2 3">16Sb5-5</strain>
    </source>
</reference>
<dbReference type="Proteomes" id="UP000252770">
    <property type="component" value="Unassembled WGS sequence"/>
</dbReference>
<dbReference type="NCBIfam" id="TIGR03083">
    <property type="entry name" value="maleylpyruvate isomerase family mycothiol-dependent enzyme"/>
    <property type="match status" value="1"/>
</dbReference>
<gene>
    <name evidence="2" type="ORF">DT076_15775</name>
</gene>
<dbReference type="EMBL" id="QOUI01000011">
    <property type="protein sequence ID" value="RCK68390.1"/>
    <property type="molecule type" value="Genomic_DNA"/>
</dbReference>
<dbReference type="InterPro" id="IPR017520">
    <property type="entry name" value="CHP03086"/>
</dbReference>
<dbReference type="AlphaFoldDB" id="A0A367YRG3"/>
<evidence type="ECO:0000313" key="2">
    <source>
        <dbReference type="EMBL" id="RCK68390.1"/>
    </source>
</evidence>
<dbReference type="SUPFAM" id="SSF109854">
    <property type="entry name" value="DinB/YfiT-like putative metalloenzymes"/>
    <property type="match status" value="1"/>
</dbReference>
<comment type="caution">
    <text evidence="2">The sequence shown here is derived from an EMBL/GenBank/DDBJ whole genome shotgun (WGS) entry which is preliminary data.</text>
</comment>
<dbReference type="InterPro" id="IPR017517">
    <property type="entry name" value="Maleyloyr_isom"/>
</dbReference>
<evidence type="ECO:0000259" key="1">
    <source>
        <dbReference type="Pfam" id="PF11716"/>
    </source>
</evidence>
<sequence length="200" mass="21016">MDVPTRGGAVPDLTAQTRELSRLVAEVPEEALGRPTPCPDYTVAGLLGHLHGLSVAFADAARKVDGPTTRTAPDPTAVTLPDDWRRRIPEALDGLADAWREPGATEGTTVAGGIEMPAEEMAVVVTDELVLHGWDLAVATGLPYTPDPEALETAFGMCSSIPDDPEARAGLFGPVVPVPEDAPLLDRTLGAAGRDPRWTP</sequence>
<dbReference type="InterPro" id="IPR024344">
    <property type="entry name" value="MDMPI_metal-binding"/>
</dbReference>